<protein>
    <submittedName>
        <fullName evidence="2">Uncharacterized protein</fullName>
    </submittedName>
</protein>
<evidence type="ECO:0000256" key="1">
    <source>
        <dbReference type="SAM" id="MobiDB-lite"/>
    </source>
</evidence>
<dbReference type="GeneID" id="80020196"/>
<name>A0A9E8S088_9CAUD</name>
<organism evidence="2 3">
    <name type="scientific">Streptomyces phage Success</name>
    <dbReference type="NCBI Taxonomy" id="2999013"/>
    <lineage>
        <taxon>Viruses</taxon>
        <taxon>Duplodnaviria</taxon>
        <taxon>Heunggongvirae</taxon>
        <taxon>Uroviricota</taxon>
        <taxon>Caudoviricetes</taxon>
        <taxon>Successvirus</taxon>
        <taxon>Successvirus success</taxon>
    </lineage>
</organism>
<proteinExistence type="predicted"/>
<keyword evidence="3" id="KW-1185">Reference proteome</keyword>
<evidence type="ECO:0000313" key="3">
    <source>
        <dbReference type="Proteomes" id="UP001163413"/>
    </source>
</evidence>
<accession>A0A9E8S088</accession>
<sequence length="173" mass="19493">MPDHIEPPTAINHMGVELPADRSTNRAQDAFEALRELMARLDVSPSEMRVDWNTDEREVPIYVGHLSIVDVLRLNRALKAGLGRQEPPNILADRPHRPMVGETVLDTASDAMGVVKGYVLEPVDPGEEPWTAIPDDIRRPDRDRLIAARRAQIERDTRSKPALEPVEMERVVQ</sequence>
<evidence type="ECO:0000313" key="2">
    <source>
        <dbReference type="EMBL" id="WAB08792.1"/>
    </source>
</evidence>
<feature type="region of interest" description="Disordered" evidence="1">
    <location>
        <begin position="151"/>
        <end position="173"/>
    </location>
</feature>
<dbReference type="EMBL" id="OP751148">
    <property type="protein sequence ID" value="WAB08792.1"/>
    <property type="molecule type" value="Genomic_DNA"/>
</dbReference>
<dbReference type="Proteomes" id="UP001163413">
    <property type="component" value="Segment"/>
</dbReference>
<gene>
    <name evidence="2" type="primary">5</name>
    <name evidence="2" type="ORF">SEA_SUCCESS_5</name>
</gene>
<dbReference type="KEGG" id="vg:80020196"/>
<dbReference type="RefSeq" id="YP_010755537.1">
    <property type="nucleotide sequence ID" value="NC_073472.1"/>
</dbReference>
<reference evidence="2" key="1">
    <citation type="submission" date="2022-10" db="EMBL/GenBank/DDBJ databases">
        <authorList>
            <person name="Roth M.A."/>
            <person name="Wohlstadter N.E."/>
            <person name="Arguedas X."/>
            <person name="Leighton H.R."/>
            <person name="Msuya J.A."/>
            <person name="Pravda N."/>
            <person name="Shaffer C.D."/>
            <person name="Weston-Hafer K.A."/>
            <person name="Russell D.A."/>
            <person name="Jacobs-Sera D."/>
            <person name="Hatfull G.F."/>
        </authorList>
    </citation>
    <scope>NUCLEOTIDE SEQUENCE</scope>
</reference>